<dbReference type="OrthoDB" id="728at2759"/>
<protein>
    <submittedName>
        <fullName evidence="1 3">Uncharacterized protein</fullName>
    </submittedName>
</protein>
<accession>A0A0R3PS84</accession>
<reference evidence="1 2" key="2">
    <citation type="submission" date="2018-11" db="EMBL/GenBank/DDBJ databases">
        <authorList>
            <consortium name="Pathogen Informatics"/>
        </authorList>
    </citation>
    <scope>NUCLEOTIDE SEQUENCE [LARGE SCALE GENOMIC DNA]</scope>
    <source>
        <strain evidence="1 2">Costa Rica</strain>
    </source>
</reference>
<organism evidence="3">
    <name type="scientific">Angiostrongylus costaricensis</name>
    <name type="common">Nematode worm</name>
    <dbReference type="NCBI Taxonomy" id="334426"/>
    <lineage>
        <taxon>Eukaryota</taxon>
        <taxon>Metazoa</taxon>
        <taxon>Ecdysozoa</taxon>
        <taxon>Nematoda</taxon>
        <taxon>Chromadorea</taxon>
        <taxon>Rhabditida</taxon>
        <taxon>Rhabditina</taxon>
        <taxon>Rhabditomorpha</taxon>
        <taxon>Strongyloidea</taxon>
        <taxon>Metastrongylidae</taxon>
        <taxon>Angiostrongylus</taxon>
    </lineage>
</organism>
<dbReference type="EMBL" id="UYYA01004160">
    <property type="protein sequence ID" value="VDM60051.1"/>
    <property type="molecule type" value="Genomic_DNA"/>
</dbReference>
<evidence type="ECO:0000313" key="2">
    <source>
        <dbReference type="Proteomes" id="UP000267027"/>
    </source>
</evidence>
<name>A0A0R3PS84_ANGCS</name>
<sequence>MVSKIVWEQKGDGCCVLENGRRIESVKARPQTKWLNNILEANGNTPLSKLNKMPHERKLKCNICEY</sequence>
<reference evidence="3" key="1">
    <citation type="submission" date="2017-02" db="UniProtKB">
        <authorList>
            <consortium name="WormBaseParasite"/>
        </authorList>
    </citation>
    <scope>IDENTIFICATION</scope>
</reference>
<keyword evidence="2" id="KW-1185">Reference proteome</keyword>
<dbReference type="WBParaSite" id="ACOC_0000846501-mRNA-1">
    <property type="protein sequence ID" value="ACOC_0000846501-mRNA-1"/>
    <property type="gene ID" value="ACOC_0000846501"/>
</dbReference>
<evidence type="ECO:0000313" key="1">
    <source>
        <dbReference type="EMBL" id="VDM60051.1"/>
    </source>
</evidence>
<proteinExistence type="predicted"/>
<dbReference type="Proteomes" id="UP000267027">
    <property type="component" value="Unassembled WGS sequence"/>
</dbReference>
<gene>
    <name evidence="1" type="ORF">ACOC_LOCUS8466</name>
</gene>
<evidence type="ECO:0000313" key="3">
    <source>
        <dbReference type="WBParaSite" id="ACOC_0000846501-mRNA-1"/>
    </source>
</evidence>
<dbReference type="AlphaFoldDB" id="A0A0R3PS84"/>